<gene>
    <name evidence="1" type="ORF">XBO1_2440001</name>
</gene>
<dbReference type="RefSeq" id="WP_051894638.1">
    <property type="nucleotide sequence ID" value="NZ_CAWLUU010000214.1"/>
</dbReference>
<dbReference type="SUPFAM" id="SSF56059">
    <property type="entry name" value="Glutathione synthetase ATP-binding domain-like"/>
    <property type="match status" value="1"/>
</dbReference>
<dbReference type="Proteomes" id="UP000028483">
    <property type="component" value="Unassembled WGS sequence"/>
</dbReference>
<dbReference type="HOGENOM" id="CLU_1467672_0_0_6"/>
<dbReference type="AlphaFoldDB" id="A0A077P8A7"/>
<evidence type="ECO:0000313" key="1">
    <source>
        <dbReference type="EMBL" id="CDH06768.1"/>
    </source>
</evidence>
<dbReference type="InterPro" id="IPR053191">
    <property type="entry name" value="DcsG_Biosynth_Enzyme"/>
</dbReference>
<comment type="caution">
    <text evidence="1">The sequence shown here is derived from an EMBL/GenBank/DDBJ whole genome shotgun (WGS) entry which is preliminary data.</text>
</comment>
<dbReference type="EMBL" id="CBSX010000162">
    <property type="protein sequence ID" value="CDH06768.1"/>
    <property type="molecule type" value="Genomic_DNA"/>
</dbReference>
<dbReference type="PANTHER" id="PTHR39217">
    <property type="match status" value="1"/>
</dbReference>
<reference evidence="1" key="1">
    <citation type="submission" date="2013-07" db="EMBL/GenBank/DDBJ databases">
        <title>Sub-species coevolution in mutualistic symbiosis.</title>
        <authorList>
            <person name="Murfin K."/>
            <person name="Klassen J."/>
            <person name="Lee M."/>
            <person name="Forst S."/>
            <person name="Stock P."/>
            <person name="Goodrich-Blair H."/>
        </authorList>
    </citation>
    <scope>NUCLEOTIDE SEQUENCE [LARGE SCALE GENOMIC DNA]</scope>
    <source>
        <strain evidence="1">Oregonense</strain>
    </source>
</reference>
<dbReference type="PANTHER" id="PTHR39217:SF1">
    <property type="entry name" value="GLUTATHIONE SYNTHETASE"/>
    <property type="match status" value="1"/>
</dbReference>
<proteinExistence type="predicted"/>
<organism evidence="1">
    <name type="scientific">Xenorhabdus bovienii str. oregonense</name>
    <dbReference type="NCBI Taxonomy" id="1398202"/>
    <lineage>
        <taxon>Bacteria</taxon>
        <taxon>Pseudomonadati</taxon>
        <taxon>Pseudomonadota</taxon>
        <taxon>Gammaproteobacteria</taxon>
        <taxon>Enterobacterales</taxon>
        <taxon>Morganellaceae</taxon>
        <taxon>Xenorhabdus</taxon>
    </lineage>
</organism>
<protein>
    <submittedName>
        <fullName evidence="1">Uncharacterized protein</fullName>
    </submittedName>
</protein>
<accession>A0A077P8A7</accession>
<name>A0A077P8A7_XENBV</name>
<sequence>MNIIALITDEISLPNDYDMPLLLDACKTIGLTATVCSWEDPTIDWSRFDAVLLRSPWNYVGQLPKFLSWCESITALTHLFNPLSVVKWNLDKFYLVDLATHGVPIVPSKFISPNTNILRTLQEFFAEYPETKEIVIKPTVGAYSKDVQRYARQSLDKAIEHITNLIEKGCHVILQPYLERDARL</sequence>